<dbReference type="InterPro" id="IPR028885">
    <property type="entry name" value="MOCS3/Uba4"/>
</dbReference>
<dbReference type="InterPro" id="IPR035985">
    <property type="entry name" value="Ubiquitin-activating_enz"/>
</dbReference>
<comment type="similarity">
    <text evidence="12">In the N-terminal section; belongs to the HesA/MoeB/ThiF family. UBA4 subfamily.</text>
</comment>
<keyword evidence="2 12" id="KW-0963">Cytoplasm</keyword>
<dbReference type="CDD" id="cd00757">
    <property type="entry name" value="ThiF_MoeB_HesA_family"/>
    <property type="match status" value="1"/>
</dbReference>
<keyword evidence="8" id="KW-0833">Ubl conjugation pathway</keyword>
<dbReference type="OrthoDB" id="10261062at2759"/>
<evidence type="ECO:0000256" key="10">
    <source>
        <dbReference type="ARBA" id="ARBA00022840"/>
    </source>
</evidence>
<sequence length="397" mass="42704">MASLPLPLLDYQRYGRQMILDGFGLAGQVKLKQSSVVVVGAGGLGCPVLQYLAAAGVGTIGIIDDDIVELSNLQRQILHAESSLGVHKAESAAESISRINSSIHVDVIKSRLTPQNALEILSRYNIILDCTDNAPTRYLLSDVAVVLKKPLVSGAAQKYEGQLVIYSLGPDGPCYRCLFPKPPAPEAAGTCEETGILGAVTGIVGNLQALETIKLITGLHEMKPSMLLFSALGSPPFRSIKLRSRKADCAACGNQDFNLNMITETDYVQACGGPRPDWVQRGLASGNTGYRVNVKELKKILDEGRSVNLIDVRPSTEFGICQLGSAQGVPLHELVAKPEAYLPADHTIPTYILCRLGNDSQIAADALRSSRPNSEVWDVIGGLQAWSREIDPNFPIY</sequence>
<feature type="binding site" evidence="12">
    <location>
        <begin position="132"/>
        <end position="133"/>
    </location>
    <ligand>
        <name>ATP</name>
        <dbReference type="ChEBI" id="CHEBI:30616"/>
    </ligand>
</feature>
<evidence type="ECO:0000256" key="12">
    <source>
        <dbReference type="HAMAP-Rule" id="MF_03049"/>
    </source>
</evidence>
<feature type="binding site" evidence="12">
    <location>
        <position position="252"/>
    </location>
    <ligand>
        <name>Zn(2+)</name>
        <dbReference type="ChEBI" id="CHEBI:29105"/>
    </ligand>
</feature>
<dbReference type="GO" id="GO:0032447">
    <property type="term" value="P:protein urmylation"/>
    <property type="evidence" value="ECO:0007669"/>
    <property type="project" value="TreeGrafter"/>
</dbReference>
<feature type="domain" description="Rhodanese" evidence="13">
    <location>
        <begin position="303"/>
        <end position="395"/>
    </location>
</feature>
<dbReference type="Gene3D" id="3.40.50.720">
    <property type="entry name" value="NAD(P)-binding Rossmann-like Domain"/>
    <property type="match status" value="1"/>
</dbReference>
<dbReference type="Gene3D" id="3.40.250.10">
    <property type="entry name" value="Rhodanese-like domain"/>
    <property type="match status" value="1"/>
</dbReference>
<keyword evidence="15" id="KW-1185">Reference proteome</keyword>
<dbReference type="GO" id="GO:0005524">
    <property type="term" value="F:ATP binding"/>
    <property type="evidence" value="ECO:0007669"/>
    <property type="project" value="UniProtKB-KW"/>
</dbReference>
<dbReference type="InterPro" id="IPR045886">
    <property type="entry name" value="ThiF/MoeB/HesA"/>
</dbReference>
<dbReference type="GO" id="GO:0070566">
    <property type="term" value="F:adenylyltransferase activity"/>
    <property type="evidence" value="ECO:0007669"/>
    <property type="project" value="InterPro"/>
</dbReference>
<feature type="binding site" evidence="12">
    <location>
        <position position="177"/>
    </location>
    <ligand>
        <name>Zn(2+)</name>
        <dbReference type="ChEBI" id="CHEBI:29105"/>
    </ligand>
</feature>
<comment type="cofactor">
    <cofactor evidence="12">
        <name>Zn(2+)</name>
        <dbReference type="ChEBI" id="CHEBI:29105"/>
    </cofactor>
    <text evidence="12">Binds 1 zinc ion per subunit.</text>
</comment>
<feature type="binding site" evidence="12">
    <location>
        <position position="249"/>
    </location>
    <ligand>
        <name>Zn(2+)</name>
        <dbReference type="ChEBI" id="CHEBI:29105"/>
    </ligand>
</feature>
<feature type="active site" description="Cysteine persulfide intermediate; for sulfurtransferase activity" evidence="12">
    <location>
        <position position="354"/>
    </location>
</feature>
<evidence type="ECO:0000256" key="11">
    <source>
        <dbReference type="ARBA" id="ARBA00023268"/>
    </source>
</evidence>
<dbReference type="HAMAP" id="MF_03049">
    <property type="entry name" value="MOCS3_Uba4"/>
    <property type="match status" value="1"/>
</dbReference>
<dbReference type="GO" id="GO:0002143">
    <property type="term" value="P:tRNA wobble position uridine thiolation"/>
    <property type="evidence" value="ECO:0007669"/>
    <property type="project" value="InterPro"/>
</dbReference>
<comment type="caution">
    <text evidence="14">The sequence shown here is derived from an EMBL/GenBank/DDBJ whole genome shotgun (WGS) entry which is preliminary data.</text>
</comment>
<dbReference type="Proteomes" id="UP000559027">
    <property type="component" value="Unassembled WGS sequence"/>
</dbReference>
<dbReference type="Pfam" id="PF00899">
    <property type="entry name" value="ThiF"/>
    <property type="match status" value="1"/>
</dbReference>
<keyword evidence="10 12" id="KW-0067">ATP-binding</keyword>
<feature type="binding site" evidence="12">
    <location>
        <position position="43"/>
    </location>
    <ligand>
        <name>ATP</name>
        <dbReference type="ChEBI" id="CHEBI:30616"/>
    </ligand>
</feature>
<protein>
    <recommendedName>
        <fullName evidence="13">Rhodanese domain-containing protein</fullName>
    </recommendedName>
</protein>
<keyword evidence="7 12" id="KW-0547">Nucleotide-binding</keyword>
<dbReference type="PROSITE" id="PS50206">
    <property type="entry name" value="RHODANESE_3"/>
    <property type="match status" value="1"/>
</dbReference>
<keyword evidence="9 12" id="KW-0862">Zinc</keyword>
<feature type="binding site" evidence="12">
    <location>
        <position position="174"/>
    </location>
    <ligand>
        <name>Zn(2+)</name>
        <dbReference type="ChEBI" id="CHEBI:29105"/>
    </ligand>
</feature>
<gene>
    <name evidence="12" type="primary">UBA4</name>
    <name evidence="14" type="ORF">D9756_003202</name>
</gene>
<evidence type="ECO:0000256" key="7">
    <source>
        <dbReference type="ARBA" id="ARBA00022741"/>
    </source>
</evidence>
<evidence type="ECO:0000313" key="15">
    <source>
        <dbReference type="Proteomes" id="UP000559027"/>
    </source>
</evidence>
<dbReference type="AlphaFoldDB" id="A0A8H5LJU3"/>
<proteinExistence type="inferred from homology"/>
<feature type="binding site" evidence="12">
    <location>
        <position position="64"/>
    </location>
    <ligand>
        <name>ATP</name>
        <dbReference type="ChEBI" id="CHEBI:30616"/>
    </ligand>
</feature>
<feature type="binding site" evidence="12">
    <location>
        <begin position="71"/>
        <end position="75"/>
    </location>
    <ligand>
        <name>ATP</name>
        <dbReference type="ChEBI" id="CHEBI:30616"/>
    </ligand>
</feature>
<evidence type="ECO:0000256" key="5">
    <source>
        <dbReference type="ARBA" id="ARBA00022695"/>
    </source>
</evidence>
<dbReference type="GO" id="GO:0004792">
    <property type="term" value="F:thiosulfate-cyanide sulfurtransferase activity"/>
    <property type="evidence" value="ECO:0007669"/>
    <property type="project" value="TreeGrafter"/>
</dbReference>
<accession>A0A8H5LJU3</accession>
<evidence type="ECO:0000256" key="1">
    <source>
        <dbReference type="ARBA" id="ARBA00004514"/>
    </source>
</evidence>
<dbReference type="GO" id="GO:0042292">
    <property type="term" value="F:URM1 activating enzyme activity"/>
    <property type="evidence" value="ECO:0007669"/>
    <property type="project" value="TreeGrafter"/>
</dbReference>
<keyword evidence="3 12" id="KW-0808">Transferase</keyword>
<name>A0A8H5LJU3_9AGAR</name>
<dbReference type="InterPro" id="IPR036873">
    <property type="entry name" value="Rhodanese-like_dom_sf"/>
</dbReference>
<reference evidence="14 15" key="1">
    <citation type="journal article" date="2020" name="ISME J.">
        <title>Uncovering the hidden diversity of litter-decomposition mechanisms in mushroom-forming fungi.</title>
        <authorList>
            <person name="Floudas D."/>
            <person name="Bentzer J."/>
            <person name="Ahren D."/>
            <person name="Johansson T."/>
            <person name="Persson P."/>
            <person name="Tunlid A."/>
        </authorList>
    </citation>
    <scope>NUCLEOTIDE SEQUENCE [LARGE SCALE GENOMIC DNA]</scope>
    <source>
        <strain evidence="14 15">CBS 146.42</strain>
    </source>
</reference>
<keyword evidence="4 12" id="KW-0819">tRNA processing</keyword>
<dbReference type="NCBIfam" id="NF004281">
    <property type="entry name" value="PRK05690.1"/>
    <property type="match status" value="1"/>
</dbReference>
<evidence type="ECO:0000259" key="13">
    <source>
        <dbReference type="PROSITE" id="PS50206"/>
    </source>
</evidence>
<comment type="subcellular location">
    <subcellularLocation>
        <location evidence="1">Cytoplasm</location>
        <location evidence="1">Cytosol</location>
    </subcellularLocation>
</comment>
<dbReference type="SMART" id="SM00450">
    <property type="entry name" value="RHOD"/>
    <property type="match status" value="1"/>
</dbReference>
<evidence type="ECO:0000256" key="9">
    <source>
        <dbReference type="ARBA" id="ARBA00022833"/>
    </source>
</evidence>
<keyword evidence="5" id="KW-0548">Nucleotidyltransferase</keyword>
<organism evidence="14 15">
    <name type="scientific">Leucocoprinus leucothites</name>
    <dbReference type="NCBI Taxonomy" id="201217"/>
    <lineage>
        <taxon>Eukaryota</taxon>
        <taxon>Fungi</taxon>
        <taxon>Dikarya</taxon>
        <taxon>Basidiomycota</taxon>
        <taxon>Agaricomycotina</taxon>
        <taxon>Agaricomycetes</taxon>
        <taxon>Agaricomycetidae</taxon>
        <taxon>Agaricales</taxon>
        <taxon>Agaricineae</taxon>
        <taxon>Agaricaceae</taxon>
        <taxon>Leucocoprinus</taxon>
    </lineage>
</organism>
<dbReference type="PANTHER" id="PTHR10953">
    <property type="entry name" value="UBIQUITIN-ACTIVATING ENZYME E1"/>
    <property type="match status" value="1"/>
</dbReference>
<dbReference type="GO" id="GO:0046872">
    <property type="term" value="F:metal ion binding"/>
    <property type="evidence" value="ECO:0007669"/>
    <property type="project" value="UniProtKB-KW"/>
</dbReference>
<evidence type="ECO:0000313" key="14">
    <source>
        <dbReference type="EMBL" id="KAF5359708.1"/>
    </source>
</evidence>
<keyword evidence="6 12" id="KW-0479">Metal-binding</keyword>
<feature type="active site" description="Glycyl thioester intermediate; for adenylyltransferase activity" evidence="12">
    <location>
        <position position="191"/>
    </location>
</feature>
<dbReference type="GO" id="GO:0005829">
    <property type="term" value="C:cytosol"/>
    <property type="evidence" value="ECO:0007669"/>
    <property type="project" value="UniProtKB-SubCell"/>
</dbReference>
<dbReference type="UniPathway" id="UPA00988"/>
<feature type="binding site" evidence="12">
    <location>
        <position position="88"/>
    </location>
    <ligand>
        <name>ATP</name>
        <dbReference type="ChEBI" id="CHEBI:30616"/>
    </ligand>
</feature>
<evidence type="ECO:0000256" key="3">
    <source>
        <dbReference type="ARBA" id="ARBA00022679"/>
    </source>
</evidence>
<evidence type="ECO:0000256" key="6">
    <source>
        <dbReference type="ARBA" id="ARBA00022723"/>
    </source>
</evidence>
<dbReference type="PANTHER" id="PTHR10953:SF102">
    <property type="entry name" value="ADENYLYLTRANSFERASE AND SULFURTRANSFERASE MOCS3"/>
    <property type="match status" value="1"/>
</dbReference>
<evidence type="ECO:0000256" key="2">
    <source>
        <dbReference type="ARBA" id="ARBA00022490"/>
    </source>
</evidence>
<dbReference type="InterPro" id="IPR000594">
    <property type="entry name" value="ThiF_NAD_FAD-bd"/>
</dbReference>
<keyword evidence="11 12" id="KW-0511">Multifunctional enzyme</keyword>
<dbReference type="FunFam" id="3.40.50.720:FF:000033">
    <property type="entry name" value="Adenylyltransferase and sulfurtransferase MOCS3"/>
    <property type="match status" value="1"/>
</dbReference>
<comment type="pathway">
    <text evidence="12">tRNA modification; 5-methoxycarbonylmethyl-2-thiouridine-tRNA biosynthesis.</text>
</comment>
<dbReference type="SUPFAM" id="SSF69572">
    <property type="entry name" value="Activating enzymes of the ubiquitin-like proteins"/>
    <property type="match status" value="1"/>
</dbReference>
<dbReference type="EMBL" id="JAACJO010000004">
    <property type="protein sequence ID" value="KAF5359708.1"/>
    <property type="molecule type" value="Genomic_DNA"/>
</dbReference>
<evidence type="ECO:0000256" key="8">
    <source>
        <dbReference type="ARBA" id="ARBA00022786"/>
    </source>
</evidence>
<dbReference type="InterPro" id="IPR001763">
    <property type="entry name" value="Rhodanese-like_dom"/>
</dbReference>
<dbReference type="Pfam" id="PF00581">
    <property type="entry name" value="Rhodanese"/>
    <property type="match status" value="1"/>
</dbReference>
<evidence type="ECO:0000256" key="4">
    <source>
        <dbReference type="ARBA" id="ARBA00022694"/>
    </source>
</evidence>